<accession>A0A068SDD4</accession>
<name>A0A068SDD4_9FUNG</name>
<dbReference type="EMBL" id="CBTN010000067">
    <property type="protein sequence ID" value="CDH59271.1"/>
    <property type="molecule type" value="Genomic_DNA"/>
</dbReference>
<evidence type="ECO:0000313" key="2">
    <source>
        <dbReference type="Proteomes" id="UP000027586"/>
    </source>
</evidence>
<dbReference type="Proteomes" id="UP000027586">
    <property type="component" value="Unassembled WGS sequence"/>
</dbReference>
<gene>
    <name evidence="1" type="ORF">LCOR_10096.1</name>
</gene>
<dbReference type="AlphaFoldDB" id="A0A068SDD4"/>
<evidence type="ECO:0000313" key="1">
    <source>
        <dbReference type="EMBL" id="CDH59271.1"/>
    </source>
</evidence>
<comment type="caution">
    <text evidence="1">The sequence shown here is derived from an EMBL/GenBank/DDBJ whole genome shotgun (WGS) entry which is preliminary data.</text>
</comment>
<organism evidence="1 2">
    <name type="scientific">Lichtheimia corymbifera JMRC:FSU:9682</name>
    <dbReference type="NCBI Taxonomy" id="1263082"/>
    <lineage>
        <taxon>Eukaryota</taxon>
        <taxon>Fungi</taxon>
        <taxon>Fungi incertae sedis</taxon>
        <taxon>Mucoromycota</taxon>
        <taxon>Mucoromycotina</taxon>
        <taxon>Mucoromycetes</taxon>
        <taxon>Mucorales</taxon>
        <taxon>Lichtheimiaceae</taxon>
        <taxon>Lichtheimia</taxon>
    </lineage>
</organism>
<proteinExistence type="predicted"/>
<keyword evidence="2" id="KW-1185">Reference proteome</keyword>
<sequence>MQAIFTWLSCDRNDRGKEIQTAAWKRKHISSIIVFAMVMDGGMQSSAVTRKESRLVICRIVSRNDGSCHVDPAEDDDDDDGLDEVDKKAYLFGEGWLIAMDDLGILESMHIAAISQPWMKDVYDGRQPRIQ</sequence>
<protein>
    <submittedName>
        <fullName evidence="1">Uncharacterized protein</fullName>
    </submittedName>
</protein>
<reference evidence="1" key="1">
    <citation type="submission" date="2013-08" db="EMBL/GenBank/DDBJ databases">
        <title>Gene expansion shapes genome architecture in the human pathogen Lichtheimia corymbifera: an evolutionary genomics analysis in the ancient terrestrial Mucorales (Mucoromycotina).</title>
        <authorList>
            <person name="Schwartze V.U."/>
            <person name="Winter S."/>
            <person name="Shelest E."/>
            <person name="Marcet-Houben M."/>
            <person name="Horn F."/>
            <person name="Wehner S."/>
            <person name="Hoffmann K."/>
            <person name="Riege K."/>
            <person name="Sammeth M."/>
            <person name="Nowrousian M."/>
            <person name="Valiante V."/>
            <person name="Linde J."/>
            <person name="Jacobsen I.D."/>
            <person name="Marz M."/>
            <person name="Brakhage A.A."/>
            <person name="Gabaldon T."/>
            <person name="Bocker S."/>
            <person name="Voigt K."/>
        </authorList>
    </citation>
    <scope>NUCLEOTIDE SEQUENCE [LARGE SCALE GENOMIC DNA]</scope>
    <source>
        <strain evidence="1">FSU 9682</strain>
    </source>
</reference>
<dbReference type="VEuPathDB" id="FungiDB:LCOR_10096.1"/>